<dbReference type="RefSeq" id="WP_136416529.1">
    <property type="nucleotide sequence ID" value="NZ_CP039396.1"/>
</dbReference>
<evidence type="ECO:0000256" key="6">
    <source>
        <dbReference type="ARBA" id="ARBA00023136"/>
    </source>
</evidence>
<evidence type="ECO:0000313" key="10">
    <source>
        <dbReference type="Proteomes" id="UP000297149"/>
    </source>
</evidence>
<evidence type="ECO:0000256" key="7">
    <source>
        <dbReference type="SAM" id="Phobius"/>
    </source>
</evidence>
<keyword evidence="5 7" id="KW-1133">Transmembrane helix</keyword>
<dbReference type="PANTHER" id="PTHR30443">
    <property type="entry name" value="INNER MEMBRANE PROTEIN"/>
    <property type="match status" value="1"/>
</dbReference>
<dbReference type="PANTHER" id="PTHR30443:SF0">
    <property type="entry name" value="PHOSPHOETHANOLAMINE TRANSFERASE EPTA"/>
    <property type="match status" value="1"/>
</dbReference>
<dbReference type="InterPro" id="IPR040423">
    <property type="entry name" value="PEA_transferase"/>
</dbReference>
<evidence type="ECO:0000256" key="1">
    <source>
        <dbReference type="ARBA" id="ARBA00004651"/>
    </source>
</evidence>
<dbReference type="KEGG" id="ddb:E7747_13505"/>
<keyword evidence="6 7" id="KW-0472">Membrane</keyword>
<keyword evidence="3" id="KW-0808">Transferase</keyword>
<keyword evidence="10" id="KW-1185">Reference proteome</keyword>
<organism evidence="9 10">
    <name type="scientific">Duncaniella dubosii</name>
    <dbReference type="NCBI Taxonomy" id="2518971"/>
    <lineage>
        <taxon>Bacteria</taxon>
        <taxon>Pseudomonadati</taxon>
        <taxon>Bacteroidota</taxon>
        <taxon>Bacteroidia</taxon>
        <taxon>Bacteroidales</taxon>
        <taxon>Muribaculaceae</taxon>
        <taxon>Duncaniella</taxon>
    </lineage>
</organism>
<keyword evidence="4 7" id="KW-0812">Transmembrane</keyword>
<accession>A0A4P7W718</accession>
<dbReference type="Gene3D" id="3.40.720.10">
    <property type="entry name" value="Alkaline Phosphatase, subunit A"/>
    <property type="match status" value="1"/>
</dbReference>
<protein>
    <submittedName>
        <fullName evidence="9">DUF1705 domain-containing protein</fullName>
    </submittedName>
</protein>
<proteinExistence type="predicted"/>
<feature type="transmembrane region" description="Helical" evidence="7">
    <location>
        <begin position="32"/>
        <end position="49"/>
    </location>
</feature>
<dbReference type="GO" id="GO:0009244">
    <property type="term" value="P:lipopolysaccharide core region biosynthetic process"/>
    <property type="evidence" value="ECO:0007669"/>
    <property type="project" value="TreeGrafter"/>
</dbReference>
<feature type="transmembrane region" description="Helical" evidence="7">
    <location>
        <begin position="140"/>
        <end position="162"/>
    </location>
</feature>
<dbReference type="GO" id="GO:0005886">
    <property type="term" value="C:plasma membrane"/>
    <property type="evidence" value="ECO:0007669"/>
    <property type="project" value="UniProtKB-SubCell"/>
</dbReference>
<evidence type="ECO:0000256" key="4">
    <source>
        <dbReference type="ARBA" id="ARBA00022692"/>
    </source>
</evidence>
<dbReference type="AlphaFoldDB" id="A0A4P7W718"/>
<sequence length="549" mass="61598">MFKNIVFYIFLLSLLLPNIILSFTEQLTPLGALTNIVLPGGIMYLLLSISPKIGRSIWMMFPLVFFAAFQIVLLALYGRSIIAVDMFLNLVTTNSSEVTELLGSLAPVISFVMLLYVPSLIAAGIFIHKGTLLDAPFVKSNFRVASGICIIGIGLLVCSFTSPTPYSTTSNLYPVNVGYNIYLAIDRTRRTGNYHQTSASFRYDAVPSHTAGDRELYMLVIGETSRAENWQLLGYTRPTNPKLTGRHDIITSTRAYSESNTTHKSVPMLLSPVDATNFDTDIYKVKSIVTAFKDAGFSTAFLSNQRYNHSFIDFFAFESDTTVFIKELDRISNPIEANRKPDSELLPVIDNIIAQGNKKQLIVVHTYGSHFNYIDRYSDADKRFTPCDYKEAVKEERDKLINAYDNTIVATDRFLSECIDRLESLDDVKSGLLYTSDHGEDIFDDEHGRFLHASPRPSIHQVHVPFIAWLSEKYRTAYPDNSIRLRKNARKLLSTSRSFTPTALDIAGIKVSGDALSDTTASLVSSDYMPRKPLYLSDHNIAVRLKDIL</sequence>
<reference evidence="10" key="1">
    <citation type="submission" date="2019-02" db="EMBL/GenBank/DDBJ databases">
        <title>Isolation and identification of novel species under the genus Muribaculum.</title>
        <authorList>
            <person name="Miyake S."/>
            <person name="Ding Y."/>
            <person name="Low A."/>
            <person name="Soh M."/>
            <person name="Seedorf H."/>
        </authorList>
    </citation>
    <scope>NUCLEOTIDE SEQUENCE [LARGE SCALE GENOMIC DNA]</scope>
    <source>
        <strain evidence="10">H5</strain>
    </source>
</reference>
<evidence type="ECO:0000313" key="9">
    <source>
        <dbReference type="EMBL" id="QCD43205.1"/>
    </source>
</evidence>
<feature type="domain" description="Sulfatase N-terminal" evidence="8">
    <location>
        <begin position="217"/>
        <end position="509"/>
    </location>
</feature>
<dbReference type="InterPro" id="IPR058130">
    <property type="entry name" value="PEA_transf_C"/>
</dbReference>
<dbReference type="GO" id="GO:0016776">
    <property type="term" value="F:phosphotransferase activity, phosphate group as acceptor"/>
    <property type="evidence" value="ECO:0007669"/>
    <property type="project" value="TreeGrafter"/>
</dbReference>
<dbReference type="SUPFAM" id="SSF53649">
    <property type="entry name" value="Alkaline phosphatase-like"/>
    <property type="match status" value="1"/>
</dbReference>
<name>A0A4P7W718_9BACT</name>
<dbReference type="InterPro" id="IPR000917">
    <property type="entry name" value="Sulfatase_N"/>
</dbReference>
<evidence type="ECO:0000259" key="8">
    <source>
        <dbReference type="Pfam" id="PF00884"/>
    </source>
</evidence>
<dbReference type="Proteomes" id="UP000297149">
    <property type="component" value="Chromosome"/>
</dbReference>
<dbReference type="EMBL" id="CP039396">
    <property type="protein sequence ID" value="QCD43205.1"/>
    <property type="molecule type" value="Genomic_DNA"/>
</dbReference>
<feature type="transmembrane region" description="Helical" evidence="7">
    <location>
        <begin position="104"/>
        <end position="128"/>
    </location>
</feature>
<feature type="transmembrane region" description="Helical" evidence="7">
    <location>
        <begin position="61"/>
        <end position="84"/>
    </location>
</feature>
<evidence type="ECO:0000256" key="5">
    <source>
        <dbReference type="ARBA" id="ARBA00022989"/>
    </source>
</evidence>
<dbReference type="CDD" id="cd16017">
    <property type="entry name" value="LptA"/>
    <property type="match status" value="1"/>
</dbReference>
<evidence type="ECO:0000256" key="2">
    <source>
        <dbReference type="ARBA" id="ARBA00022475"/>
    </source>
</evidence>
<dbReference type="InterPro" id="IPR017850">
    <property type="entry name" value="Alkaline_phosphatase_core_sf"/>
</dbReference>
<comment type="subcellular location">
    <subcellularLocation>
        <location evidence="1">Cell membrane</location>
        <topology evidence="1">Multi-pass membrane protein</topology>
    </subcellularLocation>
</comment>
<dbReference type="Pfam" id="PF00884">
    <property type="entry name" value="Sulfatase"/>
    <property type="match status" value="1"/>
</dbReference>
<keyword evidence="2" id="KW-1003">Cell membrane</keyword>
<evidence type="ECO:0000256" key="3">
    <source>
        <dbReference type="ARBA" id="ARBA00022679"/>
    </source>
</evidence>
<gene>
    <name evidence="9" type="ORF">E7747_13505</name>
</gene>